<evidence type="ECO:0000256" key="2">
    <source>
        <dbReference type="ARBA" id="ARBA00004141"/>
    </source>
</evidence>
<evidence type="ECO:0000256" key="5">
    <source>
        <dbReference type="ARBA" id="ARBA00022677"/>
    </source>
</evidence>
<evidence type="ECO:0000313" key="10">
    <source>
        <dbReference type="EMBL" id="CAI0401264.1"/>
    </source>
</evidence>
<evidence type="ECO:0000313" key="11">
    <source>
        <dbReference type="Proteomes" id="UP001154282"/>
    </source>
</evidence>
<comment type="similarity">
    <text evidence="4">Belongs to the oleosin family.</text>
</comment>
<comment type="caution">
    <text evidence="10">The sequence shown here is derived from an EMBL/GenBank/DDBJ whole genome shotgun (WGS) entry which is preliminary data.</text>
</comment>
<keyword evidence="6 9" id="KW-0812">Transmembrane</keyword>
<evidence type="ECO:0000256" key="1">
    <source>
        <dbReference type="ARBA" id="ARBA00002582"/>
    </source>
</evidence>
<gene>
    <name evidence="10" type="ORF">LITE_LOCUS11121</name>
</gene>
<evidence type="ECO:0000256" key="7">
    <source>
        <dbReference type="ARBA" id="ARBA00022989"/>
    </source>
</evidence>
<organism evidence="10 11">
    <name type="scientific">Linum tenue</name>
    <dbReference type="NCBI Taxonomy" id="586396"/>
    <lineage>
        <taxon>Eukaryota</taxon>
        <taxon>Viridiplantae</taxon>
        <taxon>Streptophyta</taxon>
        <taxon>Embryophyta</taxon>
        <taxon>Tracheophyta</taxon>
        <taxon>Spermatophyta</taxon>
        <taxon>Magnoliopsida</taxon>
        <taxon>eudicotyledons</taxon>
        <taxon>Gunneridae</taxon>
        <taxon>Pentapetalae</taxon>
        <taxon>rosids</taxon>
        <taxon>fabids</taxon>
        <taxon>Malpighiales</taxon>
        <taxon>Linaceae</taxon>
        <taxon>Linum</taxon>
    </lineage>
</organism>
<evidence type="ECO:0000256" key="4">
    <source>
        <dbReference type="ARBA" id="ARBA00010858"/>
    </source>
</evidence>
<evidence type="ECO:0000256" key="6">
    <source>
        <dbReference type="ARBA" id="ARBA00022692"/>
    </source>
</evidence>
<keyword evidence="11" id="KW-1185">Reference proteome</keyword>
<dbReference type="GO" id="GO:0012511">
    <property type="term" value="C:monolayer-surrounded lipid storage body"/>
    <property type="evidence" value="ECO:0007669"/>
    <property type="project" value="InterPro"/>
</dbReference>
<feature type="transmembrane region" description="Helical" evidence="9">
    <location>
        <begin position="59"/>
        <end position="83"/>
    </location>
</feature>
<accession>A0AAV0IW91</accession>
<dbReference type="PANTHER" id="PTHR33203:SF63">
    <property type="entry name" value="OLEOSIN 18.2 KDA"/>
    <property type="match status" value="1"/>
</dbReference>
<reference evidence="10" key="1">
    <citation type="submission" date="2022-08" db="EMBL/GenBank/DDBJ databases">
        <authorList>
            <person name="Gutierrez-Valencia J."/>
        </authorList>
    </citation>
    <scope>NUCLEOTIDE SEQUENCE</scope>
</reference>
<sequence length="171" mass="19596">MDRTHPHQVQVHSQFPRRYEGGFKGGDRPYQQTVPSASPIIAIMTEPPVRGTLIALARINLIGTLIGLAVVTPVFLICGPIIVCCSDHRVCSHRFLVVRVGRLTGLTSFSWFARHLWQPTEEVPRQLEEFLSLERKKRLPERMKYRSRSNCCWGGRQHALFDLSFSLLVFR</sequence>
<proteinExistence type="inferred from homology"/>
<dbReference type="EMBL" id="CAMGYJ010000004">
    <property type="protein sequence ID" value="CAI0401264.1"/>
    <property type="molecule type" value="Genomic_DNA"/>
</dbReference>
<dbReference type="GO" id="GO:0016020">
    <property type="term" value="C:membrane"/>
    <property type="evidence" value="ECO:0007669"/>
    <property type="project" value="UniProtKB-SubCell"/>
</dbReference>
<dbReference type="GO" id="GO:0010344">
    <property type="term" value="P:seed oilbody biogenesis"/>
    <property type="evidence" value="ECO:0007669"/>
    <property type="project" value="TreeGrafter"/>
</dbReference>
<keyword evidence="7 9" id="KW-1133">Transmembrane helix</keyword>
<evidence type="ECO:0000256" key="9">
    <source>
        <dbReference type="SAM" id="Phobius"/>
    </source>
</evidence>
<evidence type="ECO:0008006" key="12">
    <source>
        <dbReference type="Google" id="ProtNLM"/>
    </source>
</evidence>
<dbReference type="GO" id="GO:0019915">
    <property type="term" value="P:lipid storage"/>
    <property type="evidence" value="ECO:0007669"/>
    <property type="project" value="TreeGrafter"/>
</dbReference>
<dbReference type="PANTHER" id="PTHR33203">
    <property type="entry name" value="OLEOSIN"/>
    <property type="match status" value="1"/>
</dbReference>
<comment type="function">
    <text evidence="1">May have a structural role to stabilize the lipid body during desiccation of the seed by preventing coalescence of the oil. Probably interacts with both lipid and phospholipid moieties of lipid bodies. May also provide recognition signals for specific lipase anchorage in lipolysis during seedling growth.</text>
</comment>
<protein>
    <recommendedName>
        <fullName evidence="12">Transmembrane protein</fullName>
    </recommendedName>
</protein>
<evidence type="ECO:0000256" key="8">
    <source>
        <dbReference type="ARBA" id="ARBA00023136"/>
    </source>
</evidence>
<dbReference type="InterPro" id="IPR000136">
    <property type="entry name" value="Oleosin"/>
</dbReference>
<keyword evidence="8 9" id="KW-0472">Membrane</keyword>
<name>A0AAV0IW91_9ROSI</name>
<comment type="subcellular location">
    <subcellularLocation>
        <location evidence="3">Lipid droplet</location>
    </subcellularLocation>
    <subcellularLocation>
        <location evidence="2">Membrane</location>
        <topology evidence="2">Multi-pass membrane protein</topology>
    </subcellularLocation>
</comment>
<evidence type="ECO:0000256" key="3">
    <source>
        <dbReference type="ARBA" id="ARBA00004502"/>
    </source>
</evidence>
<keyword evidence="5" id="KW-0551">Lipid droplet</keyword>
<dbReference type="GO" id="GO:0050826">
    <property type="term" value="P:response to freezing"/>
    <property type="evidence" value="ECO:0007669"/>
    <property type="project" value="TreeGrafter"/>
</dbReference>
<dbReference type="Pfam" id="PF01277">
    <property type="entry name" value="Oleosin"/>
    <property type="match status" value="1"/>
</dbReference>
<dbReference type="AlphaFoldDB" id="A0AAV0IW91"/>
<dbReference type="Proteomes" id="UP001154282">
    <property type="component" value="Unassembled WGS sequence"/>
</dbReference>